<dbReference type="InterPro" id="IPR036249">
    <property type="entry name" value="Thioredoxin-like_sf"/>
</dbReference>
<dbReference type="Proteomes" id="UP001595536">
    <property type="component" value="Unassembled WGS sequence"/>
</dbReference>
<dbReference type="InterPro" id="IPR040079">
    <property type="entry name" value="Glutathione_S-Trfase"/>
</dbReference>
<evidence type="ECO:0000259" key="2">
    <source>
        <dbReference type="PROSITE" id="PS50405"/>
    </source>
</evidence>
<dbReference type="Pfam" id="PF13410">
    <property type="entry name" value="GST_C_2"/>
    <property type="match status" value="1"/>
</dbReference>
<evidence type="ECO:0000313" key="4">
    <source>
        <dbReference type="Proteomes" id="UP001595536"/>
    </source>
</evidence>
<dbReference type="SUPFAM" id="SSF47616">
    <property type="entry name" value="GST C-terminal domain-like"/>
    <property type="match status" value="1"/>
</dbReference>
<proteinExistence type="predicted"/>
<evidence type="ECO:0000259" key="1">
    <source>
        <dbReference type="PROSITE" id="PS50404"/>
    </source>
</evidence>
<dbReference type="Gene3D" id="3.40.30.10">
    <property type="entry name" value="Glutaredoxin"/>
    <property type="match status" value="1"/>
</dbReference>
<dbReference type="SUPFAM" id="SSF52833">
    <property type="entry name" value="Thioredoxin-like"/>
    <property type="match status" value="1"/>
</dbReference>
<dbReference type="EMBL" id="JBHRUV010000002">
    <property type="protein sequence ID" value="MFC3264755.1"/>
    <property type="molecule type" value="Genomic_DNA"/>
</dbReference>
<dbReference type="SFLD" id="SFLDG00358">
    <property type="entry name" value="Main_(cytGST)"/>
    <property type="match status" value="1"/>
</dbReference>
<dbReference type="PROSITE" id="PS50404">
    <property type="entry name" value="GST_NTER"/>
    <property type="match status" value="1"/>
</dbReference>
<feature type="domain" description="GST N-terminal" evidence="1">
    <location>
        <begin position="1"/>
        <end position="82"/>
    </location>
</feature>
<evidence type="ECO:0000313" key="3">
    <source>
        <dbReference type="EMBL" id="MFC3264755.1"/>
    </source>
</evidence>
<dbReference type="InterPro" id="IPR004045">
    <property type="entry name" value="Glutathione_S-Trfase_N"/>
</dbReference>
<sequence length="173" mass="19157">MSMILYDFPLSANCWRVRLVLSVYGAAYERRTVDLTRGAHLSREYRAVNPLGQTPALVADGEVIRDSHVICLYLGERFGAPYWPADPQLRRAIAAWMFFDASDLHGGVGLARNHYLFGVGADGDGPRARGERALGAMERTLRAQPWLCGENPTLADLACYPFAALMDRVPCRG</sequence>
<comment type="caution">
    <text evidence="3">The sequence shown here is derived from an EMBL/GenBank/DDBJ whole genome shotgun (WGS) entry which is preliminary data.</text>
</comment>
<accession>A0ABV7LAY9</accession>
<reference evidence="4" key="1">
    <citation type="journal article" date="2019" name="Int. J. Syst. Evol. Microbiol.">
        <title>The Global Catalogue of Microorganisms (GCM) 10K type strain sequencing project: providing services to taxonomists for standard genome sequencing and annotation.</title>
        <authorList>
            <consortium name="The Broad Institute Genomics Platform"/>
            <consortium name="The Broad Institute Genome Sequencing Center for Infectious Disease"/>
            <person name="Wu L."/>
            <person name="Ma J."/>
        </authorList>
    </citation>
    <scope>NUCLEOTIDE SEQUENCE [LARGE SCALE GENOMIC DNA]</scope>
    <source>
        <strain evidence="4">CCM 7941</strain>
    </source>
</reference>
<gene>
    <name evidence="3" type="ORF">ACFOEX_00080</name>
</gene>
<organism evidence="3 4">
    <name type="scientific">Camelimonas abortus</name>
    <dbReference type="NCBI Taxonomy" id="1017184"/>
    <lineage>
        <taxon>Bacteria</taxon>
        <taxon>Pseudomonadati</taxon>
        <taxon>Pseudomonadota</taxon>
        <taxon>Alphaproteobacteria</taxon>
        <taxon>Hyphomicrobiales</taxon>
        <taxon>Chelatococcaceae</taxon>
        <taxon>Camelimonas</taxon>
    </lineage>
</organism>
<feature type="domain" description="GST C-terminal" evidence="2">
    <location>
        <begin position="86"/>
        <end position="173"/>
    </location>
</feature>
<feature type="non-terminal residue" evidence="3">
    <location>
        <position position="173"/>
    </location>
</feature>
<dbReference type="SFLD" id="SFLDS00019">
    <property type="entry name" value="Glutathione_Transferase_(cytos"/>
    <property type="match status" value="1"/>
</dbReference>
<dbReference type="PROSITE" id="PS50405">
    <property type="entry name" value="GST_CTER"/>
    <property type="match status" value="1"/>
</dbReference>
<dbReference type="PANTHER" id="PTHR44051:SF2">
    <property type="entry name" value="HYPOTHETICAL GLUTATHIONE S-TRANSFERASE LIKE PROTEIN"/>
    <property type="match status" value="1"/>
</dbReference>
<dbReference type="PANTHER" id="PTHR44051">
    <property type="entry name" value="GLUTATHIONE S-TRANSFERASE-RELATED"/>
    <property type="match status" value="1"/>
</dbReference>
<dbReference type="Pfam" id="PF13417">
    <property type="entry name" value="GST_N_3"/>
    <property type="match status" value="1"/>
</dbReference>
<protein>
    <submittedName>
        <fullName evidence="3">Glutathione S-transferase family protein</fullName>
    </submittedName>
</protein>
<dbReference type="InterPro" id="IPR036282">
    <property type="entry name" value="Glutathione-S-Trfase_C_sf"/>
</dbReference>
<dbReference type="InterPro" id="IPR010987">
    <property type="entry name" value="Glutathione-S-Trfase_C-like"/>
</dbReference>
<name>A0ABV7LAY9_9HYPH</name>
<dbReference type="Gene3D" id="1.20.1050.10">
    <property type="match status" value="1"/>
</dbReference>
<keyword evidence="4" id="KW-1185">Reference proteome</keyword>
<dbReference type="RefSeq" id="WP_376868595.1">
    <property type="nucleotide sequence ID" value="NZ_JBHRUV010000002.1"/>
</dbReference>